<dbReference type="PROSITE" id="PS50026">
    <property type="entry name" value="EGF_3"/>
    <property type="match status" value="5"/>
</dbReference>
<dbReference type="CDD" id="cd00054">
    <property type="entry name" value="EGF_CA"/>
    <property type="match status" value="5"/>
</dbReference>
<keyword evidence="9 15" id="KW-1133">Transmembrane helix</keyword>
<keyword evidence="21" id="KW-1185">Reference proteome</keyword>
<dbReference type="GO" id="GO:0016324">
    <property type="term" value="C:apical plasma membrane"/>
    <property type="evidence" value="ECO:0007669"/>
    <property type="project" value="UniProtKB-SubCell"/>
</dbReference>
<dbReference type="InterPro" id="IPR001774">
    <property type="entry name" value="DSL"/>
</dbReference>
<dbReference type="PROSITE" id="PS01187">
    <property type="entry name" value="EGF_CA"/>
    <property type="match status" value="1"/>
</dbReference>
<feature type="disulfide bond" evidence="13">
    <location>
        <begin position="205"/>
        <end position="214"/>
    </location>
</feature>
<sequence>MGTWSLGTFSLIIEALHTDSPEDLATENPERLISRLATQRHLSVGEEWSQDLHSSGRTDLKYSYRFVCDEHYYGEGCSVFCRPRDDAFGHFTCGERGEKVCDPGWKGQYCTEPLCLPGCDEQHGFCDKPGECKCRVGWQGRYCDECIRYPGCLHGTCQQPWQCNCQEGWGGLFCNQDLNYCTHHKPCRNGATCTNTGQGSYTCSCRPGYTGATCELEVDECDTSPCKNGGSCMVRVAPDLTLQLGVLLRFELESVGFSERCWKAFPDVSVVQDLENSFSCACPPGFYGQVCEWSAMTCADGPCFNGGRCADNPEGGYTCHCVAGHSGFNCEKKVDHCSSSPCSNGATCVDLGDAYLCRCQAGFSGRRCEDNVDDCASSPCANGATCRDGVNDYSCTCPPGYAGRNCSAPVSRCEHAPCHNGATCHERGRRYVCECAWGYGGPNCQFLLPEPPPGPVVVDLSEKYVEGQGGPFPWVAVCAGGVLVLVLLLGCAAMVVCVRLRLQKRRPPADPCRGETETMNNLANCQREKDVSVSVIGATQVKNTNKKADFHGDPRTGRDGFRACYPAVDYNLVQDLKGDDAATVRDTHSSRDTKCQPQGSAGDEKGTPTTLRGGEASERKRPDSICAPSKDTKYQSVYVISEKDECVIATEPTVAALCQAVSHGHLVDTRGPPPGSPSVSLSPVGASRAVSEHKGSWRAYGHSLSKGPDAHGRAAPQIQIRPDVLQSLCMCSGLSRLCCCTASHGGFPTATLTCGHLQLQTCSVGEGLLSASRLVLVGMRAGFPCRVPRSETAGPSCAVGRVPSSFRLPLRPGSFTHRPPDVRLRTPRTLEPLARQLLSCAVRCGEGAVGPANPTRGSRGPWPRCPLQQLAAGRL</sequence>
<keyword evidence="11 13" id="KW-1015">Disulfide bond</keyword>
<dbReference type="SMART" id="SM00181">
    <property type="entry name" value="EGF"/>
    <property type="match status" value="8"/>
</dbReference>
<keyword evidence="10 15" id="KW-0472">Membrane</keyword>
<feature type="disulfide bond" evidence="13">
    <location>
        <begin position="321"/>
        <end position="330"/>
    </location>
</feature>
<accession>L9L1M3</accession>
<dbReference type="Gene3D" id="2.60.40.3510">
    <property type="match status" value="1"/>
</dbReference>
<keyword evidence="6 15" id="KW-0677">Repeat</keyword>
<feature type="transmembrane region" description="Helical" evidence="17">
    <location>
        <begin position="472"/>
        <end position="498"/>
    </location>
</feature>
<dbReference type="SUPFAM" id="SSF57184">
    <property type="entry name" value="Growth factor receptor domain"/>
    <property type="match status" value="1"/>
</dbReference>
<dbReference type="GO" id="GO:0005509">
    <property type="term" value="F:calcium ion binding"/>
    <property type="evidence" value="ECO:0007669"/>
    <property type="project" value="InterPro"/>
</dbReference>
<dbReference type="PRINTS" id="PR00010">
    <property type="entry name" value="EGFBLOOD"/>
</dbReference>
<evidence type="ECO:0000256" key="11">
    <source>
        <dbReference type="ARBA" id="ARBA00023157"/>
    </source>
</evidence>
<feature type="domain" description="EGF-like" evidence="18">
    <location>
        <begin position="333"/>
        <end position="369"/>
    </location>
</feature>
<dbReference type="SUPFAM" id="SSF57196">
    <property type="entry name" value="EGF/Laminin"/>
    <property type="match status" value="2"/>
</dbReference>
<dbReference type="Pfam" id="PF12661">
    <property type="entry name" value="hEGF"/>
    <property type="match status" value="2"/>
</dbReference>
<dbReference type="InterPro" id="IPR000152">
    <property type="entry name" value="EGF-type_Asp/Asn_hydroxyl_site"/>
</dbReference>
<feature type="disulfide bond" evidence="13">
    <location>
        <begin position="359"/>
        <end position="368"/>
    </location>
</feature>
<comment type="subcellular location">
    <subcellularLocation>
        <location evidence="1">Apical cell membrane</location>
        <topology evidence="1">Single-pass type I membrane protein</topology>
    </subcellularLocation>
    <subcellularLocation>
        <location evidence="15">Membrane</location>
        <topology evidence="15">Single-pass type I membrane protein</topology>
    </subcellularLocation>
</comment>
<evidence type="ECO:0000259" key="18">
    <source>
        <dbReference type="PROSITE" id="PS50026"/>
    </source>
</evidence>
<dbReference type="STRING" id="246437.L9L1M3"/>
<comment type="function">
    <text evidence="15">Putative Notch ligand involved in the mediation of Notch signaling.</text>
</comment>
<keyword evidence="4 15" id="KW-0812">Transmembrane</keyword>
<dbReference type="FunFam" id="2.10.25.10:FF:000012">
    <property type="entry name" value="Delta-like protein"/>
    <property type="match status" value="3"/>
</dbReference>
<evidence type="ECO:0000256" key="2">
    <source>
        <dbReference type="ARBA" id="ARBA00022473"/>
    </source>
</evidence>
<dbReference type="InterPro" id="IPR018097">
    <property type="entry name" value="EGF_Ca-bd_CS"/>
</dbReference>
<dbReference type="EMBL" id="KB320548">
    <property type="protein sequence ID" value="ELW69080.1"/>
    <property type="molecule type" value="Genomic_DNA"/>
</dbReference>
<feature type="compositionally biased region" description="Basic and acidic residues" evidence="16">
    <location>
        <begin position="582"/>
        <end position="594"/>
    </location>
</feature>
<feature type="disulfide bond" evidence="14">
    <location>
        <begin position="101"/>
        <end position="110"/>
    </location>
</feature>
<proteinExistence type="predicted"/>
<keyword evidence="7" id="KW-0221">Differentiation</keyword>
<dbReference type="FunFam" id="2.10.25.10:FF:000004">
    <property type="entry name" value="Neurogenic locus notch 1"/>
    <property type="match status" value="1"/>
</dbReference>
<dbReference type="GO" id="GO:0005112">
    <property type="term" value="F:Notch binding"/>
    <property type="evidence" value="ECO:0007669"/>
    <property type="project" value="UniProtKB-ARBA"/>
</dbReference>
<dbReference type="FunCoup" id="L9L1M3">
    <property type="interactions" value="165"/>
</dbReference>
<keyword evidence="3 13" id="KW-0245">EGF-like domain</keyword>
<evidence type="ECO:0000256" key="14">
    <source>
        <dbReference type="PROSITE-ProRule" id="PRU00377"/>
    </source>
</evidence>
<dbReference type="Pfam" id="PF01414">
    <property type="entry name" value="DSL"/>
    <property type="match status" value="1"/>
</dbReference>
<name>L9L1M3_TUPCH</name>
<evidence type="ECO:0000259" key="19">
    <source>
        <dbReference type="PROSITE" id="PS51051"/>
    </source>
</evidence>
<evidence type="ECO:0000313" key="21">
    <source>
        <dbReference type="Proteomes" id="UP000011518"/>
    </source>
</evidence>
<evidence type="ECO:0000256" key="13">
    <source>
        <dbReference type="PROSITE-ProRule" id="PRU00076"/>
    </source>
</evidence>
<dbReference type="GO" id="GO:0007219">
    <property type="term" value="P:Notch signaling pathway"/>
    <property type="evidence" value="ECO:0007669"/>
    <property type="project" value="InterPro"/>
</dbReference>
<dbReference type="InterPro" id="IPR013032">
    <property type="entry name" value="EGF-like_CS"/>
</dbReference>
<keyword evidence="12" id="KW-0325">Glycoprotein</keyword>
<evidence type="ECO:0000256" key="7">
    <source>
        <dbReference type="ARBA" id="ARBA00022782"/>
    </source>
</evidence>
<dbReference type="Gene3D" id="2.10.25.140">
    <property type="match status" value="1"/>
</dbReference>
<keyword evidence="5 15" id="KW-0732">Signal</keyword>
<evidence type="ECO:0000256" key="17">
    <source>
        <dbReference type="SAM" id="Phobius"/>
    </source>
</evidence>
<feature type="domain" description="EGF-like" evidence="18">
    <location>
        <begin position="371"/>
        <end position="407"/>
    </location>
</feature>
<feature type="disulfide bond" evidence="13">
    <location>
        <begin position="435"/>
        <end position="444"/>
    </location>
</feature>
<reference evidence="21" key="2">
    <citation type="journal article" date="2013" name="Nat. Commun.">
        <title>Genome of the Chinese tree shrew.</title>
        <authorList>
            <person name="Fan Y."/>
            <person name="Huang Z.Y."/>
            <person name="Cao C.C."/>
            <person name="Chen C.S."/>
            <person name="Chen Y.X."/>
            <person name="Fan D.D."/>
            <person name="He J."/>
            <person name="Hou H.L."/>
            <person name="Hu L."/>
            <person name="Hu X.T."/>
            <person name="Jiang X.T."/>
            <person name="Lai R."/>
            <person name="Lang Y.S."/>
            <person name="Liang B."/>
            <person name="Liao S.G."/>
            <person name="Mu D."/>
            <person name="Ma Y.Y."/>
            <person name="Niu Y.Y."/>
            <person name="Sun X.Q."/>
            <person name="Xia J.Q."/>
            <person name="Xiao J."/>
            <person name="Xiong Z.Q."/>
            <person name="Xu L."/>
            <person name="Yang L."/>
            <person name="Zhang Y."/>
            <person name="Zhao W."/>
            <person name="Zhao X.D."/>
            <person name="Zheng Y.T."/>
            <person name="Zhou J.M."/>
            <person name="Zhu Y.B."/>
            <person name="Zhang G.J."/>
            <person name="Wang J."/>
            <person name="Yao Y.G."/>
        </authorList>
    </citation>
    <scope>NUCLEOTIDE SEQUENCE [LARGE SCALE GENOMIC DNA]</scope>
</reference>
<reference evidence="21" key="1">
    <citation type="submission" date="2012-07" db="EMBL/GenBank/DDBJ databases">
        <title>Genome of the Chinese tree shrew, a rising model animal genetically related to primates.</title>
        <authorList>
            <person name="Zhang G."/>
            <person name="Fan Y."/>
            <person name="Yao Y."/>
            <person name="Huang Z."/>
        </authorList>
    </citation>
    <scope>NUCLEOTIDE SEQUENCE [LARGE SCALE GENOMIC DNA]</scope>
</reference>
<dbReference type="PANTHER" id="PTHR24049">
    <property type="entry name" value="CRUMBS FAMILY MEMBER"/>
    <property type="match status" value="1"/>
</dbReference>
<dbReference type="Pfam" id="PF00008">
    <property type="entry name" value="EGF"/>
    <property type="match status" value="4"/>
</dbReference>
<evidence type="ECO:0000256" key="10">
    <source>
        <dbReference type="ARBA" id="ARBA00023136"/>
    </source>
</evidence>
<evidence type="ECO:0000256" key="15">
    <source>
        <dbReference type="RuleBase" id="RU280815"/>
    </source>
</evidence>
<evidence type="ECO:0000256" key="8">
    <source>
        <dbReference type="ARBA" id="ARBA00022843"/>
    </source>
</evidence>
<dbReference type="InParanoid" id="L9L1M3"/>
<dbReference type="Pfam" id="PF07657">
    <property type="entry name" value="MNNL"/>
    <property type="match status" value="1"/>
</dbReference>
<evidence type="ECO:0000256" key="6">
    <source>
        <dbReference type="ARBA" id="ARBA00022737"/>
    </source>
</evidence>
<dbReference type="InterPro" id="IPR051022">
    <property type="entry name" value="Notch_Cell-Fate_Det"/>
</dbReference>
<gene>
    <name evidence="20" type="ORF">TREES_T100021415</name>
</gene>
<feature type="domain" description="EGF-like" evidence="18">
    <location>
        <begin position="409"/>
        <end position="445"/>
    </location>
</feature>
<dbReference type="AlphaFoldDB" id="L9L1M3"/>
<dbReference type="PROSITE" id="PS01186">
    <property type="entry name" value="EGF_2"/>
    <property type="match status" value="6"/>
</dbReference>
<evidence type="ECO:0000313" key="20">
    <source>
        <dbReference type="EMBL" id="ELW69080.1"/>
    </source>
</evidence>
<organism evidence="20 21">
    <name type="scientific">Tupaia chinensis</name>
    <name type="common">Chinese tree shrew</name>
    <name type="synonym">Tupaia belangeri chinensis</name>
    <dbReference type="NCBI Taxonomy" id="246437"/>
    <lineage>
        <taxon>Eukaryota</taxon>
        <taxon>Metazoa</taxon>
        <taxon>Chordata</taxon>
        <taxon>Craniata</taxon>
        <taxon>Vertebrata</taxon>
        <taxon>Euteleostomi</taxon>
        <taxon>Mammalia</taxon>
        <taxon>Eutheria</taxon>
        <taxon>Euarchontoglires</taxon>
        <taxon>Scandentia</taxon>
        <taxon>Tupaiidae</taxon>
        <taxon>Tupaia</taxon>
    </lineage>
</organism>
<dbReference type="FunFam" id="2.10.25.10:FF:000064">
    <property type="entry name" value="Delta-like protein"/>
    <property type="match status" value="1"/>
</dbReference>
<dbReference type="InterPro" id="IPR001881">
    <property type="entry name" value="EGF-like_Ca-bd_dom"/>
</dbReference>
<evidence type="ECO:0000256" key="1">
    <source>
        <dbReference type="ARBA" id="ARBA00004247"/>
    </source>
</evidence>
<comment type="caution">
    <text evidence="13">Lacks conserved residue(s) required for the propagation of feature annotation.</text>
</comment>
<feature type="region of interest" description="Disordered" evidence="16">
    <location>
        <begin position="582"/>
        <end position="629"/>
    </location>
</feature>
<evidence type="ECO:0000256" key="9">
    <source>
        <dbReference type="ARBA" id="ARBA00022989"/>
    </source>
</evidence>
<dbReference type="eggNOG" id="KOG1217">
    <property type="taxonomic scope" value="Eukaryota"/>
</dbReference>
<dbReference type="PANTHER" id="PTHR24049:SF38">
    <property type="entry name" value="DELTA-LIKE PROTEIN"/>
    <property type="match status" value="1"/>
</dbReference>
<dbReference type="FunFam" id="2.10.25.10:FF:000018">
    <property type="entry name" value="Delta-like 1"/>
    <property type="match status" value="1"/>
</dbReference>
<evidence type="ECO:0000256" key="12">
    <source>
        <dbReference type="ARBA" id="ARBA00023180"/>
    </source>
</evidence>
<evidence type="ECO:0000256" key="5">
    <source>
        <dbReference type="ARBA" id="ARBA00022729"/>
    </source>
</evidence>
<evidence type="ECO:0000256" key="3">
    <source>
        <dbReference type="ARBA" id="ARBA00022536"/>
    </source>
</evidence>
<evidence type="ECO:0000256" key="4">
    <source>
        <dbReference type="ARBA" id="ARBA00022692"/>
    </source>
</evidence>
<evidence type="ECO:0000256" key="16">
    <source>
        <dbReference type="SAM" id="MobiDB-lite"/>
    </source>
</evidence>
<feature type="domain" description="EGF-like" evidence="18">
    <location>
        <begin position="294"/>
        <end position="331"/>
    </location>
</feature>
<dbReference type="Gene3D" id="2.10.25.10">
    <property type="entry name" value="Laminin"/>
    <property type="match status" value="7"/>
</dbReference>
<dbReference type="SMART" id="SM00179">
    <property type="entry name" value="EGF_CA"/>
    <property type="match status" value="6"/>
</dbReference>
<dbReference type="InterPro" id="IPR000742">
    <property type="entry name" value="EGF"/>
</dbReference>
<dbReference type="PROSITE" id="PS00022">
    <property type="entry name" value="EGF_1"/>
    <property type="match status" value="7"/>
</dbReference>
<protein>
    <recommendedName>
        <fullName evidence="15">Delta-like protein</fullName>
    </recommendedName>
</protein>
<feature type="disulfide bond" evidence="14">
    <location>
        <begin position="68"/>
        <end position="77"/>
    </location>
</feature>
<dbReference type="PROSITE" id="PS00010">
    <property type="entry name" value="ASX_HYDROXYL"/>
    <property type="match status" value="2"/>
</dbReference>
<dbReference type="PROSITE" id="PS51051">
    <property type="entry name" value="DSL"/>
    <property type="match status" value="1"/>
</dbReference>
<feature type="domain" description="EGF-like" evidence="18">
    <location>
        <begin position="177"/>
        <end position="215"/>
    </location>
</feature>
<dbReference type="FunFam" id="2.10.25.140:FF:000001">
    <property type="entry name" value="Delta-like protein"/>
    <property type="match status" value="1"/>
</dbReference>
<dbReference type="InterPro" id="IPR009030">
    <property type="entry name" value="Growth_fac_rcpt_cys_sf"/>
</dbReference>
<keyword evidence="8" id="KW-0832">Ubl conjugation</keyword>
<keyword evidence="2 15" id="KW-0217">Developmental protein</keyword>
<feature type="disulfide bond" evidence="14">
    <location>
        <begin position="81"/>
        <end position="93"/>
    </location>
</feature>
<dbReference type="Proteomes" id="UP000011518">
    <property type="component" value="Unassembled WGS sequence"/>
</dbReference>
<feature type="disulfide bond" evidence="13">
    <location>
        <begin position="397"/>
        <end position="406"/>
    </location>
</feature>
<feature type="domain" description="DSL" evidence="19">
    <location>
        <begin position="66"/>
        <end position="110"/>
    </location>
</feature>
<dbReference type="SMART" id="SM00051">
    <property type="entry name" value="DSL"/>
    <property type="match status" value="1"/>
</dbReference>
<dbReference type="Pfam" id="PF21700">
    <property type="entry name" value="EGF_DL_JAG"/>
    <property type="match status" value="1"/>
</dbReference>
<dbReference type="InterPro" id="IPR011651">
    <property type="entry name" value="Notch_ligand_N"/>
</dbReference>
<dbReference type="GO" id="GO:0030154">
    <property type="term" value="P:cell differentiation"/>
    <property type="evidence" value="ECO:0007669"/>
    <property type="project" value="UniProtKB-KW"/>
</dbReference>